<name>A0AAW6AYC8_CLOSY</name>
<keyword evidence="1" id="KW-0547">Nucleotide-binding</keyword>
<dbReference type="PANTHER" id="PTHR32071">
    <property type="entry name" value="TRANSCRIPTIONAL REGULATORY PROTEIN"/>
    <property type="match status" value="1"/>
</dbReference>
<dbReference type="CDD" id="cd00130">
    <property type="entry name" value="PAS"/>
    <property type="match status" value="1"/>
</dbReference>
<reference evidence="7" key="1">
    <citation type="submission" date="2023-01" db="EMBL/GenBank/DDBJ databases">
        <title>Human gut microbiome strain richness.</title>
        <authorList>
            <person name="Chen-Liaw A."/>
        </authorList>
    </citation>
    <scope>NUCLEOTIDE SEQUENCE</scope>
    <source>
        <strain evidence="7">B1_m1001713B170214d0_201011</strain>
    </source>
</reference>
<dbReference type="PROSITE" id="PS00675">
    <property type="entry name" value="SIGMA54_INTERACT_1"/>
    <property type="match status" value="1"/>
</dbReference>
<feature type="domain" description="PAS" evidence="6">
    <location>
        <begin position="100"/>
        <end position="159"/>
    </location>
</feature>
<dbReference type="InterPro" id="IPR003593">
    <property type="entry name" value="AAA+_ATPase"/>
</dbReference>
<evidence type="ECO:0000313" key="7">
    <source>
        <dbReference type="EMBL" id="MDB2002521.1"/>
    </source>
</evidence>
<evidence type="ECO:0000256" key="1">
    <source>
        <dbReference type="ARBA" id="ARBA00022741"/>
    </source>
</evidence>
<dbReference type="InterPro" id="IPR025944">
    <property type="entry name" value="Sigma_54_int_dom_CS"/>
</dbReference>
<dbReference type="PROSITE" id="PS50112">
    <property type="entry name" value="PAS"/>
    <property type="match status" value="1"/>
</dbReference>
<dbReference type="CDD" id="cd00009">
    <property type="entry name" value="AAA"/>
    <property type="match status" value="1"/>
</dbReference>
<dbReference type="SMART" id="SM00091">
    <property type="entry name" value="PAS"/>
    <property type="match status" value="2"/>
</dbReference>
<dbReference type="InterPro" id="IPR035965">
    <property type="entry name" value="PAS-like_dom_sf"/>
</dbReference>
<dbReference type="FunFam" id="3.40.50.300:FF:000006">
    <property type="entry name" value="DNA-binding transcriptional regulator NtrC"/>
    <property type="match status" value="1"/>
</dbReference>
<dbReference type="InterPro" id="IPR009057">
    <property type="entry name" value="Homeodomain-like_sf"/>
</dbReference>
<evidence type="ECO:0000256" key="4">
    <source>
        <dbReference type="ARBA" id="ARBA00023163"/>
    </source>
</evidence>
<evidence type="ECO:0000313" key="8">
    <source>
        <dbReference type="Proteomes" id="UP001300871"/>
    </source>
</evidence>
<gene>
    <name evidence="7" type="ORF">PM006_20175</name>
</gene>
<dbReference type="InterPro" id="IPR000014">
    <property type="entry name" value="PAS"/>
</dbReference>
<dbReference type="PRINTS" id="PR01590">
    <property type="entry name" value="HTHFIS"/>
</dbReference>
<dbReference type="Gene3D" id="3.40.50.300">
    <property type="entry name" value="P-loop containing nucleotide triphosphate hydrolases"/>
    <property type="match status" value="1"/>
</dbReference>
<dbReference type="Pfam" id="PF25601">
    <property type="entry name" value="AAA_lid_14"/>
    <property type="match status" value="1"/>
</dbReference>
<dbReference type="AlphaFoldDB" id="A0AAW6AYC8"/>
<dbReference type="Proteomes" id="UP001300871">
    <property type="component" value="Unassembled WGS sequence"/>
</dbReference>
<dbReference type="SMART" id="SM00382">
    <property type="entry name" value="AAA"/>
    <property type="match status" value="1"/>
</dbReference>
<dbReference type="Gene3D" id="1.10.10.60">
    <property type="entry name" value="Homeodomain-like"/>
    <property type="match status" value="1"/>
</dbReference>
<dbReference type="GO" id="GO:0005524">
    <property type="term" value="F:ATP binding"/>
    <property type="evidence" value="ECO:0007669"/>
    <property type="project" value="UniProtKB-KW"/>
</dbReference>
<dbReference type="SUPFAM" id="SSF55785">
    <property type="entry name" value="PYP-like sensor domain (PAS domain)"/>
    <property type="match status" value="1"/>
</dbReference>
<dbReference type="InterPro" id="IPR027417">
    <property type="entry name" value="P-loop_NTPase"/>
</dbReference>
<comment type="caution">
    <text evidence="7">The sequence shown here is derived from an EMBL/GenBank/DDBJ whole genome shotgun (WGS) entry which is preliminary data.</text>
</comment>
<keyword evidence="4" id="KW-0804">Transcription</keyword>
<dbReference type="SUPFAM" id="SSF52540">
    <property type="entry name" value="P-loop containing nucleoside triphosphate hydrolases"/>
    <property type="match status" value="1"/>
</dbReference>
<dbReference type="InterPro" id="IPR002197">
    <property type="entry name" value="HTH_Fis"/>
</dbReference>
<evidence type="ECO:0000256" key="2">
    <source>
        <dbReference type="ARBA" id="ARBA00022840"/>
    </source>
</evidence>
<dbReference type="Gene3D" id="3.30.450.20">
    <property type="entry name" value="PAS domain"/>
    <property type="match status" value="1"/>
</dbReference>
<dbReference type="Pfam" id="PF02954">
    <property type="entry name" value="HTH_8"/>
    <property type="match status" value="1"/>
</dbReference>
<dbReference type="EMBL" id="JAQLGM010000077">
    <property type="protein sequence ID" value="MDB2002521.1"/>
    <property type="molecule type" value="Genomic_DNA"/>
</dbReference>
<dbReference type="PROSITE" id="PS50045">
    <property type="entry name" value="SIGMA54_INTERACT_4"/>
    <property type="match status" value="1"/>
</dbReference>
<evidence type="ECO:0000259" key="5">
    <source>
        <dbReference type="PROSITE" id="PS50045"/>
    </source>
</evidence>
<feature type="domain" description="Sigma-54 factor interaction" evidence="5">
    <location>
        <begin position="252"/>
        <end position="480"/>
    </location>
</feature>
<dbReference type="SUPFAM" id="SSF46689">
    <property type="entry name" value="Homeodomain-like"/>
    <property type="match status" value="1"/>
</dbReference>
<dbReference type="PANTHER" id="PTHR32071:SF74">
    <property type="entry name" value="TRANSCRIPTIONAL ACTIVATOR ROCR"/>
    <property type="match status" value="1"/>
</dbReference>
<accession>A0AAW6AYC8</accession>
<dbReference type="InterPro" id="IPR002078">
    <property type="entry name" value="Sigma_54_int"/>
</dbReference>
<keyword evidence="2" id="KW-0067">ATP-binding</keyword>
<dbReference type="Pfam" id="PF00158">
    <property type="entry name" value="Sigma54_activat"/>
    <property type="match status" value="1"/>
</dbReference>
<dbReference type="GO" id="GO:0043565">
    <property type="term" value="F:sequence-specific DNA binding"/>
    <property type="evidence" value="ECO:0007669"/>
    <property type="project" value="InterPro"/>
</dbReference>
<keyword evidence="3" id="KW-0805">Transcription regulation</keyword>
<protein>
    <submittedName>
        <fullName evidence="7">Sigma 54-interacting transcriptional regulator</fullName>
    </submittedName>
</protein>
<dbReference type="GO" id="GO:0006355">
    <property type="term" value="P:regulation of DNA-templated transcription"/>
    <property type="evidence" value="ECO:0007669"/>
    <property type="project" value="InterPro"/>
</dbReference>
<organism evidence="7 8">
    <name type="scientific">Clostridium symbiosum</name>
    <name type="common">Bacteroides symbiosus</name>
    <dbReference type="NCBI Taxonomy" id="1512"/>
    <lineage>
        <taxon>Bacteria</taxon>
        <taxon>Bacillati</taxon>
        <taxon>Bacillota</taxon>
        <taxon>Clostridia</taxon>
        <taxon>Lachnospirales</taxon>
        <taxon>Lachnospiraceae</taxon>
        <taxon>Otoolea</taxon>
    </lineage>
</organism>
<evidence type="ECO:0000259" key="6">
    <source>
        <dbReference type="PROSITE" id="PS50112"/>
    </source>
</evidence>
<proteinExistence type="predicted"/>
<dbReference type="InterPro" id="IPR025662">
    <property type="entry name" value="Sigma_54_int_dom_ATP-bd_1"/>
</dbReference>
<evidence type="ECO:0000256" key="3">
    <source>
        <dbReference type="ARBA" id="ARBA00023015"/>
    </source>
</evidence>
<dbReference type="Gene3D" id="1.10.8.60">
    <property type="match status" value="1"/>
</dbReference>
<sequence>MTYQEGMFFLSQCGLGAVLASENNDILEVNESGDKLLHGGGELPGKSLREVAPPFCGEAGGDYFNIDFGEYLALCPNPELCDLPAGTRLIVFRDARNDACHDMLMRVVNQISEALILCDESGRVFMLNDAAVKMDSLLPQNIVGQHVSSIYTMDDETELVIPRVIHSKLPILNLRQHYTTCYGKKVDIMSNNYPVIVKNSLLGGFSIMEDWSQIDKLSKQVIDLQSQLLNRSAAARSDKNRGLSAKYHFRDIIHNSAAMDGLIRKCQRIAKSDSSVMIYGETGTGKELLAQSIHNASQRADGPFLAINCAAIPENLLESLLFGTEKGAYTGAERREGLFEQANHGTLLLDEINSMNISLQSKLLRVLQDGMVRHVGGVSEIRVDVRVLSNTNVPPYQAMEENKLRRDLFYRLGVVNLNIPPLRERMEDIPLLAKCFILNFNRKLLKNVIDIDAEVLNVFNSYDWPGNVRELQHAIEYAMNIMPEDVSTIILEYIPEHILGGQAPDIPIELKSSKEPSLENIMSNMEYRMLCKTLKENNGNISKTARVLGMSRQNIQYRIKRNKIDVQALISGRSPEGI</sequence>
<dbReference type="PROSITE" id="PS00688">
    <property type="entry name" value="SIGMA54_INTERACT_3"/>
    <property type="match status" value="1"/>
</dbReference>
<dbReference type="GeneID" id="57968754"/>
<dbReference type="RefSeq" id="WP_150027778.1">
    <property type="nucleotide sequence ID" value="NZ_CACRUA010000017.1"/>
</dbReference>
<dbReference type="InterPro" id="IPR058031">
    <property type="entry name" value="AAA_lid_NorR"/>
</dbReference>